<feature type="transmembrane region" description="Helical" evidence="1">
    <location>
        <begin position="105"/>
        <end position="126"/>
    </location>
</feature>
<protein>
    <submittedName>
        <fullName evidence="3">Uncharacterized protein LOC108696906 isoform X1</fullName>
    </submittedName>
</protein>
<name>A0A8J1L866_XENLA</name>
<reference evidence="3" key="1">
    <citation type="submission" date="2025-08" db="UniProtKB">
        <authorList>
            <consortium name="RefSeq"/>
        </authorList>
    </citation>
    <scope>IDENTIFICATION</scope>
    <source>
        <strain evidence="3">J_2021</strain>
        <tissue evidence="3">Erythrocytes</tissue>
    </source>
</reference>
<feature type="transmembrane region" description="Helical" evidence="1">
    <location>
        <begin position="249"/>
        <end position="267"/>
    </location>
</feature>
<evidence type="ECO:0000256" key="1">
    <source>
        <dbReference type="SAM" id="Phobius"/>
    </source>
</evidence>
<proteinExistence type="predicted"/>
<keyword evidence="1" id="KW-0472">Membrane</keyword>
<feature type="transmembrane region" description="Helical" evidence="1">
    <location>
        <begin position="304"/>
        <end position="322"/>
    </location>
</feature>
<dbReference type="GeneID" id="108696906"/>
<organism evidence="2 3">
    <name type="scientific">Xenopus laevis</name>
    <name type="common">African clawed frog</name>
    <dbReference type="NCBI Taxonomy" id="8355"/>
    <lineage>
        <taxon>Eukaryota</taxon>
        <taxon>Metazoa</taxon>
        <taxon>Chordata</taxon>
        <taxon>Craniata</taxon>
        <taxon>Vertebrata</taxon>
        <taxon>Euteleostomi</taxon>
        <taxon>Amphibia</taxon>
        <taxon>Batrachia</taxon>
        <taxon>Anura</taxon>
        <taxon>Pipoidea</taxon>
        <taxon>Pipidae</taxon>
        <taxon>Xenopodinae</taxon>
        <taxon>Xenopus</taxon>
        <taxon>Xenopus</taxon>
    </lineage>
</organism>
<evidence type="ECO:0000313" key="2">
    <source>
        <dbReference type="Proteomes" id="UP000186698"/>
    </source>
</evidence>
<sequence>MLFSFLISVLLVGAALLLWIGQRLLPLLLLTLLVGAALYGLTGKILLGLLIVTLLAGSELYRQRDTLIKAITTQVEKLGCMGPVIQNVRNLGSSKEFSAGGSGKILIPLLAALLGAGLFALTGSLLTSLLSSGFLLGAGLSNLWDKMKNIWSNCKSQFSKMMSDVWDKINNKFSKQIQKVDKALSGPVGKALEMYTIPFLIFVELAGIIVYMIILLAISLLLALIGDLLLALLLLVLLIITALCGVSRNLLIGLIIVALLGCAKLYGNREHLTKQLEKHTMFEKCKMAYEYIKQLSNVVPHRRVIILLISAALIVVELFNLMSRLLTLS</sequence>
<keyword evidence="1" id="KW-1133">Transmembrane helix</keyword>
<dbReference type="Proteomes" id="UP000186698">
    <property type="component" value="Chromosome 7L"/>
</dbReference>
<accession>A0A8J1L866</accession>
<dbReference type="KEGG" id="xla:108696906"/>
<keyword evidence="1" id="KW-0812">Transmembrane</keyword>
<evidence type="ECO:0000313" key="3">
    <source>
        <dbReference type="RefSeq" id="XP_041425742.1"/>
    </source>
</evidence>
<keyword evidence="2" id="KW-1185">Reference proteome</keyword>
<dbReference type="RefSeq" id="XP_041425742.1">
    <property type="nucleotide sequence ID" value="XM_041569808.1"/>
</dbReference>
<feature type="transmembrane region" description="Helical" evidence="1">
    <location>
        <begin position="221"/>
        <end position="243"/>
    </location>
</feature>
<feature type="transmembrane region" description="Helical" evidence="1">
    <location>
        <begin position="27"/>
        <end position="56"/>
    </location>
</feature>
<gene>
    <name evidence="3" type="primary">LOC108696906</name>
</gene>
<feature type="transmembrane region" description="Helical" evidence="1">
    <location>
        <begin position="195"/>
        <end position="214"/>
    </location>
</feature>
<dbReference type="AlphaFoldDB" id="A0A8J1L866"/>